<accession>A0A5C6XE23</accession>
<gene>
    <name evidence="2" type="ORF">FRC98_15520</name>
</gene>
<dbReference type="OrthoDB" id="5516721at2"/>
<evidence type="ECO:0000313" key="2">
    <source>
        <dbReference type="EMBL" id="TXD35615.1"/>
    </source>
</evidence>
<dbReference type="Proteomes" id="UP000321412">
    <property type="component" value="Unassembled WGS sequence"/>
</dbReference>
<reference evidence="2 3" key="1">
    <citation type="submission" date="2019-08" db="EMBL/GenBank/DDBJ databases">
        <title>Bradymonadales sp. TMQ4.</title>
        <authorList>
            <person name="Liang Q."/>
        </authorList>
    </citation>
    <scope>NUCLEOTIDE SEQUENCE [LARGE SCALE GENOMIC DNA]</scope>
    <source>
        <strain evidence="2 3">TMQ4</strain>
    </source>
</reference>
<evidence type="ECO:0000256" key="1">
    <source>
        <dbReference type="SAM" id="SignalP"/>
    </source>
</evidence>
<organism evidence="2 3">
    <name type="scientific">Lujinxingia vulgaris</name>
    <dbReference type="NCBI Taxonomy" id="2600176"/>
    <lineage>
        <taxon>Bacteria</taxon>
        <taxon>Deltaproteobacteria</taxon>
        <taxon>Bradymonadales</taxon>
        <taxon>Lujinxingiaceae</taxon>
        <taxon>Lujinxingia</taxon>
    </lineage>
</organism>
<evidence type="ECO:0000313" key="3">
    <source>
        <dbReference type="Proteomes" id="UP000321412"/>
    </source>
</evidence>
<name>A0A5C6XE23_9DELT</name>
<dbReference type="RefSeq" id="WP_146982355.1">
    <property type="nucleotide sequence ID" value="NZ_VOSM01000008.1"/>
</dbReference>
<evidence type="ECO:0008006" key="4">
    <source>
        <dbReference type="Google" id="ProtNLM"/>
    </source>
</evidence>
<dbReference type="EMBL" id="VOSM01000008">
    <property type="protein sequence ID" value="TXD35615.1"/>
    <property type="molecule type" value="Genomic_DNA"/>
</dbReference>
<feature type="chain" id="PRO_5022934126" description="Lipoprotein" evidence="1">
    <location>
        <begin position="23"/>
        <end position="110"/>
    </location>
</feature>
<proteinExistence type="predicted"/>
<keyword evidence="3" id="KW-1185">Reference proteome</keyword>
<keyword evidence="1" id="KW-0732">Signal</keyword>
<dbReference type="AlphaFoldDB" id="A0A5C6XE23"/>
<comment type="caution">
    <text evidence="2">The sequence shown here is derived from an EMBL/GenBank/DDBJ whole genome shotgun (WGS) entry which is preliminary data.</text>
</comment>
<sequence>MARFVMLALVAALAFPSTGCFHNRIVTSPDYNPSKSTPDAEELRIHILGLFSINGPVDLEATCPNGAGVLESRMLFGIQFLTFSQTRVYCNTVAADAGADSADTLAALKN</sequence>
<feature type="signal peptide" evidence="1">
    <location>
        <begin position="1"/>
        <end position="22"/>
    </location>
</feature>
<protein>
    <recommendedName>
        <fullName evidence="4">Lipoprotein</fullName>
    </recommendedName>
</protein>